<dbReference type="PANTHER" id="PTHR46268">
    <property type="entry name" value="STRESS RESPONSE PROTEIN NHAX"/>
    <property type="match status" value="1"/>
</dbReference>
<name>A0A2U1CH84_9BURK</name>
<proteinExistence type="inferred from homology"/>
<protein>
    <submittedName>
        <fullName evidence="3">Nucleotide-binding universal stress UspA family protein</fullName>
    </submittedName>
</protein>
<evidence type="ECO:0000256" key="1">
    <source>
        <dbReference type="ARBA" id="ARBA00008791"/>
    </source>
</evidence>
<feature type="domain" description="UspA" evidence="2">
    <location>
        <begin position="2"/>
        <end position="140"/>
    </location>
</feature>
<dbReference type="RefSeq" id="WP_017523573.1">
    <property type="nucleotide sequence ID" value="NZ_JACCEX010000009.1"/>
</dbReference>
<evidence type="ECO:0000313" key="3">
    <source>
        <dbReference type="EMBL" id="PVY60275.1"/>
    </source>
</evidence>
<dbReference type="InterPro" id="IPR006015">
    <property type="entry name" value="Universal_stress_UspA"/>
</dbReference>
<dbReference type="SUPFAM" id="SSF52402">
    <property type="entry name" value="Adenine nucleotide alpha hydrolases-like"/>
    <property type="match status" value="1"/>
</dbReference>
<gene>
    <name evidence="3" type="ORF">C7440_3874</name>
</gene>
<accession>A0A2U1CH84</accession>
<evidence type="ECO:0000313" key="4">
    <source>
        <dbReference type="Proteomes" id="UP000246145"/>
    </source>
</evidence>
<comment type="similarity">
    <text evidence="1">Belongs to the universal stress protein A family.</text>
</comment>
<dbReference type="PANTHER" id="PTHR46268:SF6">
    <property type="entry name" value="UNIVERSAL STRESS PROTEIN UP12"/>
    <property type="match status" value="1"/>
</dbReference>
<organism evidence="3 4">
    <name type="scientific">Pusillimonas noertemannii</name>
    <dbReference type="NCBI Taxonomy" id="305977"/>
    <lineage>
        <taxon>Bacteria</taxon>
        <taxon>Pseudomonadati</taxon>
        <taxon>Pseudomonadota</taxon>
        <taxon>Betaproteobacteria</taxon>
        <taxon>Burkholderiales</taxon>
        <taxon>Alcaligenaceae</taxon>
        <taxon>Pusillimonas</taxon>
    </lineage>
</organism>
<dbReference type="STRING" id="1231391.GCA_000308195_01204"/>
<dbReference type="Gene3D" id="3.40.50.620">
    <property type="entry name" value="HUPs"/>
    <property type="match status" value="1"/>
</dbReference>
<dbReference type="Proteomes" id="UP000246145">
    <property type="component" value="Unassembled WGS sequence"/>
</dbReference>
<keyword evidence="4" id="KW-1185">Reference proteome</keyword>
<evidence type="ECO:0000259" key="2">
    <source>
        <dbReference type="Pfam" id="PF00582"/>
    </source>
</evidence>
<sequence>MNILVPIDGSETSLNALKAALSMAGERSDIGLRVVTIQAPIASGNVKRFISAEILDEYYQDEGNKALAGARELLDGSPAEASFEVLVGPVAETIVDYARQHDCGHIVMGTRGLGRISGLLLGSVATKVLSLTEVPVTLVK</sequence>
<reference evidence="3 4" key="1">
    <citation type="submission" date="2018-04" db="EMBL/GenBank/DDBJ databases">
        <title>Genomic Encyclopedia of Type Strains, Phase IV (KMG-IV): sequencing the most valuable type-strain genomes for metagenomic binning, comparative biology and taxonomic classification.</title>
        <authorList>
            <person name="Goeker M."/>
        </authorList>
    </citation>
    <scope>NUCLEOTIDE SEQUENCE [LARGE SCALE GENOMIC DNA]</scope>
    <source>
        <strain evidence="3 4">DSM 10065</strain>
    </source>
</reference>
<comment type="caution">
    <text evidence="3">The sequence shown here is derived from an EMBL/GenBank/DDBJ whole genome shotgun (WGS) entry which is preliminary data.</text>
</comment>
<dbReference type="InterPro" id="IPR014729">
    <property type="entry name" value="Rossmann-like_a/b/a_fold"/>
</dbReference>
<dbReference type="EMBL" id="QEKO01000011">
    <property type="protein sequence ID" value="PVY60275.1"/>
    <property type="molecule type" value="Genomic_DNA"/>
</dbReference>
<dbReference type="OrthoDB" id="5512223at2"/>
<dbReference type="AlphaFoldDB" id="A0A2U1CH84"/>
<dbReference type="Pfam" id="PF00582">
    <property type="entry name" value="Usp"/>
    <property type="match status" value="1"/>
</dbReference>
<dbReference type="CDD" id="cd00293">
    <property type="entry name" value="USP-like"/>
    <property type="match status" value="1"/>
</dbReference>
<dbReference type="PRINTS" id="PR01438">
    <property type="entry name" value="UNVRSLSTRESS"/>
</dbReference>
<dbReference type="InterPro" id="IPR006016">
    <property type="entry name" value="UspA"/>
</dbReference>